<keyword evidence="3" id="KW-0813">Transport</keyword>
<evidence type="ECO:0000256" key="7">
    <source>
        <dbReference type="ARBA" id="ARBA00022989"/>
    </source>
</evidence>
<comment type="similarity">
    <text evidence="2">Belongs to the ABC transporter superfamily. ABCG family. PDR (TC 3.A.1.205) subfamily.</text>
</comment>
<evidence type="ECO:0000256" key="5">
    <source>
        <dbReference type="ARBA" id="ARBA00022741"/>
    </source>
</evidence>
<evidence type="ECO:0000256" key="9">
    <source>
        <dbReference type="SAM" id="Phobius"/>
    </source>
</evidence>
<reference evidence="11 12" key="1">
    <citation type="submission" date="2024-01" db="EMBL/GenBank/DDBJ databases">
        <title>A draft genome for the cacao thread blight pathogen Marasmiellus scandens.</title>
        <authorList>
            <person name="Baruah I.K."/>
            <person name="Leung J."/>
            <person name="Bukari Y."/>
            <person name="Amoako-Attah I."/>
            <person name="Meinhardt L.W."/>
            <person name="Bailey B.A."/>
            <person name="Cohen S.P."/>
        </authorList>
    </citation>
    <scope>NUCLEOTIDE SEQUENCE [LARGE SCALE GENOMIC DNA]</scope>
    <source>
        <strain evidence="11 12">GH-19</strain>
    </source>
</reference>
<proteinExistence type="inferred from homology"/>
<protein>
    <submittedName>
        <fullName evidence="11">ATP-binding cassette transporter snq2</fullName>
    </submittedName>
</protein>
<feature type="domain" description="ABC transporter" evidence="10">
    <location>
        <begin position="191"/>
        <end position="426"/>
    </location>
</feature>
<name>A0ABR1K320_9AGAR</name>
<sequence>MPLSVEYAGYIIPVNSMKRWLFWIYYLNPVAYAWQGGMENEFSRISFACDGDYIIPRNGGVLDIYPDGLGPNQVCTLFGAQGGSADLTGEAYINAAYGIFSSDEWKRCFVVLVGFFIAFQITQVIALEYFPRYGATLGVNTFVKEDAETKELNRIQRERKQKRREQVNTDKIIEATKTEAERSYRKTFTWERLNYIVPVPGGTRRLLHDVYGYVKPGTLTALMGASGAGKTTCLDVLAQRKNIGVITGDVLVDGRPLSFDFARGTAYAEQMDVHEGAATVREAMRFSAYLRQPAEVPQEEKDAYVEEIIELLELQDLTEAMVMSLNVEARKRLTIGVELASKPELLLFLDEPTSGLDAQSAWNLVRFLRKLADQGQAILCTIHQPSSLLFESFDRLLLLERGGETVYFGDIGSDSHILREYFARHGAECPPNVNPAEYMLEAIGAGVTPRVGNRDWKDIWLESPECAAVQNEIELIKQRGLTRPEEDKKKVSTSESSSRIYSPYVFAIGQLLGEIPYNILCGTVYWVLMVYPMGYGQGSAGLNGTGFQLLVILFTTLFGVSLGQLIAAISPSVQVAVLFNPPINLVLSMFAGVTLPYPTMNQFWRSWLYQLNPYTRLLAAMLSTELVGLQIQCKGDEFAVFDPPSSQTCSEWAQPFVNVFGGYLDNGSDTSGCRYCQYKVGDEFFTPLNIQYSNRWRDAFIIFAFFVFNVIVTIIASRLLRYAKR</sequence>
<dbReference type="PANTHER" id="PTHR19241">
    <property type="entry name" value="ATP-BINDING CASSETTE TRANSPORTER"/>
    <property type="match status" value="1"/>
</dbReference>
<evidence type="ECO:0000313" key="12">
    <source>
        <dbReference type="Proteomes" id="UP001498398"/>
    </source>
</evidence>
<keyword evidence="12" id="KW-1185">Reference proteome</keyword>
<dbReference type="Gene3D" id="3.40.50.300">
    <property type="entry name" value="P-loop containing nucleotide triphosphate hydrolases"/>
    <property type="match status" value="1"/>
</dbReference>
<dbReference type="InterPro" id="IPR003439">
    <property type="entry name" value="ABC_transporter-like_ATP-bd"/>
</dbReference>
<evidence type="ECO:0000256" key="8">
    <source>
        <dbReference type="ARBA" id="ARBA00023136"/>
    </source>
</evidence>
<dbReference type="EMBL" id="JBANRG010000001">
    <property type="protein sequence ID" value="KAK7471960.1"/>
    <property type="molecule type" value="Genomic_DNA"/>
</dbReference>
<dbReference type="GO" id="GO:0005524">
    <property type="term" value="F:ATP binding"/>
    <property type="evidence" value="ECO:0007669"/>
    <property type="project" value="UniProtKB-KW"/>
</dbReference>
<evidence type="ECO:0000256" key="3">
    <source>
        <dbReference type="ARBA" id="ARBA00022448"/>
    </source>
</evidence>
<evidence type="ECO:0000256" key="1">
    <source>
        <dbReference type="ARBA" id="ARBA00004141"/>
    </source>
</evidence>
<feature type="transmembrane region" description="Helical" evidence="9">
    <location>
        <begin position="699"/>
        <end position="720"/>
    </location>
</feature>
<keyword evidence="8 9" id="KW-0472">Membrane</keyword>
<dbReference type="PROSITE" id="PS50893">
    <property type="entry name" value="ABC_TRANSPORTER_2"/>
    <property type="match status" value="1"/>
</dbReference>
<dbReference type="Pfam" id="PF06422">
    <property type="entry name" value="PDR_CDR"/>
    <property type="match status" value="2"/>
</dbReference>
<evidence type="ECO:0000313" key="11">
    <source>
        <dbReference type="EMBL" id="KAK7471960.1"/>
    </source>
</evidence>
<dbReference type="SUPFAM" id="SSF52540">
    <property type="entry name" value="P-loop containing nucleoside triphosphate hydrolases"/>
    <property type="match status" value="1"/>
</dbReference>
<feature type="transmembrane region" description="Helical" evidence="9">
    <location>
        <begin position="547"/>
        <end position="568"/>
    </location>
</feature>
<dbReference type="InterPro" id="IPR034003">
    <property type="entry name" value="ABCG_PDR_2"/>
</dbReference>
<dbReference type="SMART" id="SM00382">
    <property type="entry name" value="AAA"/>
    <property type="match status" value="1"/>
</dbReference>
<comment type="caution">
    <text evidence="11">The sequence shown here is derived from an EMBL/GenBank/DDBJ whole genome shotgun (WGS) entry which is preliminary data.</text>
</comment>
<comment type="subcellular location">
    <subcellularLocation>
        <location evidence="1">Membrane</location>
        <topology evidence="1">Multi-pass membrane protein</topology>
    </subcellularLocation>
</comment>
<organism evidence="11 12">
    <name type="scientific">Marasmiellus scandens</name>
    <dbReference type="NCBI Taxonomy" id="2682957"/>
    <lineage>
        <taxon>Eukaryota</taxon>
        <taxon>Fungi</taxon>
        <taxon>Dikarya</taxon>
        <taxon>Basidiomycota</taxon>
        <taxon>Agaricomycotina</taxon>
        <taxon>Agaricomycetes</taxon>
        <taxon>Agaricomycetidae</taxon>
        <taxon>Agaricales</taxon>
        <taxon>Marasmiineae</taxon>
        <taxon>Omphalotaceae</taxon>
        <taxon>Marasmiellus</taxon>
    </lineage>
</organism>
<keyword evidence="6 11" id="KW-0067">ATP-binding</keyword>
<dbReference type="Pfam" id="PF19055">
    <property type="entry name" value="ABC2_membrane_7"/>
    <property type="match status" value="1"/>
</dbReference>
<keyword evidence="7 9" id="KW-1133">Transmembrane helix</keyword>
<dbReference type="InterPro" id="IPR027417">
    <property type="entry name" value="P-loop_NTPase"/>
</dbReference>
<dbReference type="Pfam" id="PF01061">
    <property type="entry name" value="ABC2_membrane"/>
    <property type="match status" value="2"/>
</dbReference>
<feature type="transmembrane region" description="Helical" evidence="9">
    <location>
        <begin position="575"/>
        <end position="597"/>
    </location>
</feature>
<gene>
    <name evidence="11" type="primary">SNQ2_1</name>
    <name evidence="11" type="ORF">VKT23_000067</name>
</gene>
<dbReference type="CDD" id="cd03232">
    <property type="entry name" value="ABCG_PDR_domain2"/>
    <property type="match status" value="1"/>
</dbReference>
<dbReference type="Pfam" id="PF00005">
    <property type="entry name" value="ABC_tran"/>
    <property type="match status" value="1"/>
</dbReference>
<dbReference type="InterPro" id="IPR003593">
    <property type="entry name" value="AAA+_ATPase"/>
</dbReference>
<dbReference type="Proteomes" id="UP001498398">
    <property type="component" value="Unassembled WGS sequence"/>
</dbReference>
<keyword evidence="5" id="KW-0547">Nucleotide-binding</keyword>
<evidence type="ECO:0000256" key="6">
    <source>
        <dbReference type="ARBA" id="ARBA00022840"/>
    </source>
</evidence>
<accession>A0ABR1K320</accession>
<feature type="transmembrane region" description="Helical" evidence="9">
    <location>
        <begin position="109"/>
        <end position="130"/>
    </location>
</feature>
<feature type="transmembrane region" description="Helical" evidence="9">
    <location>
        <begin position="504"/>
        <end position="527"/>
    </location>
</feature>
<dbReference type="InterPro" id="IPR010929">
    <property type="entry name" value="PDR_CDR_ABC"/>
</dbReference>
<evidence type="ECO:0000259" key="10">
    <source>
        <dbReference type="PROSITE" id="PS50893"/>
    </source>
</evidence>
<evidence type="ECO:0000256" key="2">
    <source>
        <dbReference type="ARBA" id="ARBA00006012"/>
    </source>
</evidence>
<keyword evidence="4 9" id="KW-0812">Transmembrane</keyword>
<evidence type="ECO:0000256" key="4">
    <source>
        <dbReference type="ARBA" id="ARBA00022692"/>
    </source>
</evidence>
<dbReference type="InterPro" id="IPR043926">
    <property type="entry name" value="ABCG_dom"/>
</dbReference>
<dbReference type="InterPro" id="IPR013525">
    <property type="entry name" value="ABC2_TM"/>
</dbReference>